<evidence type="ECO:0000256" key="1">
    <source>
        <dbReference type="ARBA" id="ARBA00022723"/>
    </source>
</evidence>
<keyword evidence="7" id="KW-0863">Zinc-finger</keyword>
<feature type="compositionally biased region" description="Low complexity" evidence="8">
    <location>
        <begin position="257"/>
        <end position="271"/>
    </location>
</feature>
<dbReference type="Pfam" id="PF00172">
    <property type="entry name" value="Zn_clus"/>
    <property type="match status" value="1"/>
</dbReference>
<dbReference type="Gene3D" id="4.10.240.10">
    <property type="entry name" value="Zn(2)-C6 fungal-type DNA-binding domain"/>
    <property type="match status" value="1"/>
</dbReference>
<accession>A0A9W9N0J9</accession>
<comment type="caution">
    <text evidence="11">The sequence shown here is derived from an EMBL/GenBank/DDBJ whole genome shotgun (WGS) entry which is preliminary data.</text>
</comment>
<organism evidence="11 12">
    <name type="scientific">Penicillium cf. griseofulvum</name>
    <dbReference type="NCBI Taxonomy" id="2972120"/>
    <lineage>
        <taxon>Eukaryota</taxon>
        <taxon>Fungi</taxon>
        <taxon>Dikarya</taxon>
        <taxon>Ascomycota</taxon>
        <taxon>Pezizomycotina</taxon>
        <taxon>Eurotiomycetes</taxon>
        <taxon>Eurotiomycetidae</taxon>
        <taxon>Eurotiales</taxon>
        <taxon>Aspergillaceae</taxon>
        <taxon>Penicillium</taxon>
    </lineage>
</organism>
<keyword evidence="3" id="KW-0805">Transcription regulation</keyword>
<evidence type="ECO:0000313" key="12">
    <source>
        <dbReference type="Proteomes" id="UP001150879"/>
    </source>
</evidence>
<dbReference type="GO" id="GO:0008270">
    <property type="term" value="F:zinc ion binding"/>
    <property type="evidence" value="ECO:0007669"/>
    <property type="project" value="UniProtKB-KW"/>
</dbReference>
<keyword evidence="5" id="KW-0804">Transcription</keyword>
<evidence type="ECO:0000256" key="6">
    <source>
        <dbReference type="ARBA" id="ARBA00023242"/>
    </source>
</evidence>
<dbReference type="PANTHER" id="PTHR47660:SF3">
    <property type="entry name" value="FINGER DOMAIN PROTEIN, PUTATIVE (AFU_ORTHOLOGUE AFUA_4G03310)-RELATED"/>
    <property type="match status" value="1"/>
</dbReference>
<keyword evidence="2" id="KW-0862">Zinc</keyword>
<dbReference type="PROSITE" id="PS50048">
    <property type="entry name" value="ZN2_CY6_FUNGAL_2"/>
    <property type="match status" value="1"/>
</dbReference>
<reference evidence="11" key="2">
    <citation type="journal article" date="2023" name="IMA Fungus">
        <title>Comparative genomic study of the Penicillium genus elucidates a diverse pangenome and 15 lateral gene transfer events.</title>
        <authorList>
            <person name="Petersen C."/>
            <person name="Sorensen T."/>
            <person name="Nielsen M.R."/>
            <person name="Sondergaard T.E."/>
            <person name="Sorensen J.L."/>
            <person name="Fitzpatrick D.A."/>
            <person name="Frisvad J.C."/>
            <person name="Nielsen K.L."/>
        </authorList>
    </citation>
    <scope>NUCLEOTIDE SEQUENCE</scope>
    <source>
        <strain evidence="11">IBT 16849</strain>
    </source>
</reference>
<dbReference type="PRINTS" id="PR00755">
    <property type="entry name" value="AFLATOXINBRP"/>
</dbReference>
<evidence type="ECO:0000256" key="2">
    <source>
        <dbReference type="ARBA" id="ARBA00022833"/>
    </source>
</evidence>
<gene>
    <name evidence="11" type="ORF">N7472_000949</name>
</gene>
<evidence type="ECO:0000256" key="4">
    <source>
        <dbReference type="ARBA" id="ARBA00023125"/>
    </source>
</evidence>
<evidence type="ECO:0000256" key="5">
    <source>
        <dbReference type="ARBA" id="ARBA00023163"/>
    </source>
</evidence>
<evidence type="ECO:0000256" key="3">
    <source>
        <dbReference type="ARBA" id="ARBA00023015"/>
    </source>
</evidence>
<feature type="compositionally biased region" description="Low complexity" evidence="8">
    <location>
        <begin position="33"/>
        <end position="47"/>
    </location>
</feature>
<keyword evidence="1" id="KW-0479">Metal-binding</keyword>
<dbReference type="SUPFAM" id="SSF57701">
    <property type="entry name" value="Zn2/Cys6 DNA-binding domain"/>
    <property type="match status" value="1"/>
</dbReference>
<evidence type="ECO:0000256" key="8">
    <source>
        <dbReference type="SAM" id="MobiDB-lite"/>
    </source>
</evidence>
<evidence type="ECO:0000256" key="7">
    <source>
        <dbReference type="PROSITE-ProRule" id="PRU00042"/>
    </source>
</evidence>
<dbReference type="CDD" id="cd00067">
    <property type="entry name" value="GAL4"/>
    <property type="match status" value="1"/>
</dbReference>
<dbReference type="SMART" id="SM00066">
    <property type="entry name" value="GAL4"/>
    <property type="match status" value="1"/>
</dbReference>
<feature type="compositionally biased region" description="Polar residues" evidence="8">
    <location>
        <begin position="229"/>
        <end position="247"/>
    </location>
</feature>
<proteinExistence type="predicted"/>
<dbReference type="InterPro" id="IPR001138">
    <property type="entry name" value="Zn2Cys6_DnaBD"/>
</dbReference>
<reference evidence="11" key="1">
    <citation type="submission" date="2022-11" db="EMBL/GenBank/DDBJ databases">
        <authorList>
            <person name="Petersen C."/>
        </authorList>
    </citation>
    <scope>NUCLEOTIDE SEQUENCE</scope>
    <source>
        <strain evidence="11">IBT 16849</strain>
    </source>
</reference>
<protein>
    <recommendedName>
        <fullName evidence="13">Zn(2)-C6 fungal-type domain-containing protein</fullName>
    </recommendedName>
</protein>
<evidence type="ECO:0000313" key="11">
    <source>
        <dbReference type="EMBL" id="KAJ5210810.1"/>
    </source>
</evidence>
<keyword evidence="6" id="KW-0539">Nucleus</keyword>
<dbReference type="InterPro" id="IPR036864">
    <property type="entry name" value="Zn2-C6_fun-type_DNA-bd_sf"/>
</dbReference>
<dbReference type="EMBL" id="JAPQKP010000001">
    <property type="protein sequence ID" value="KAJ5210810.1"/>
    <property type="molecule type" value="Genomic_DNA"/>
</dbReference>
<evidence type="ECO:0000259" key="9">
    <source>
        <dbReference type="PROSITE" id="PS50048"/>
    </source>
</evidence>
<evidence type="ECO:0000259" key="10">
    <source>
        <dbReference type="PROSITE" id="PS50157"/>
    </source>
</evidence>
<feature type="region of interest" description="Disordered" evidence="8">
    <location>
        <begin position="215"/>
        <end position="277"/>
    </location>
</feature>
<sequence length="617" mass="69199">MATNTLQTLALTPTTGDNEIDAELFRNSEESIKGSQSQYSSSSRDSGNNNGFNCEICNKAYSRRDLRDRHRRRCIAKGGQSRKSKQKSCETCAQKKIRCSLSRPNCARCAQLGISCRYPSGSVAEGNNRRLNTNPPMATTMQEHPPSINFTSEPSQSTDNLLSMADTPDGPMLDLNQLPDQWPPFDFESMQFTEDNIPDEFWSYPTDITGNSLPWNGDITHLPEEPSSDFLTIQPLPTDSTSNQSIPSDLDLIQTGSESSPSAPSQSQSSSLEIWPDSSNERSMSINLDNRLHSPSHLIFGHTFTIGLGHQIRTDTSNLCQEILDHLREYPSLILDRDFWSPFIHHRLYRCSLGGMAPPMADALACVGAYASTAGSGSGFVDRMISQEREKLVRNFHSYTDTPEFCLAAMHAVIIYQIMGLFGDSFLPAAVKKPVFSNGSEERRLEFERDAELYSSFLLKMTRRLANVHSEALQIHHGDETDWNRWKFMESLRRNFFFVHAINIMESKARKLNESYFEPLNDNMILSLPLPAPERMWRACSVEEWMLARAQTLGRSAHGSGESTRTLGNALQAVRAGTVDVASLLPLTRMILASAIISPQGLHRFSEICKRRFTSSR</sequence>
<dbReference type="PANTHER" id="PTHR47660">
    <property type="entry name" value="TRANSCRIPTION FACTOR WITH C2H2 AND ZN(2)-CYS(6) DNA BINDING DOMAIN (EUROFUNG)-RELATED-RELATED"/>
    <property type="match status" value="1"/>
</dbReference>
<feature type="region of interest" description="Disordered" evidence="8">
    <location>
        <begin position="1"/>
        <end position="20"/>
    </location>
</feature>
<dbReference type="PROSITE" id="PS50157">
    <property type="entry name" value="ZINC_FINGER_C2H2_2"/>
    <property type="match status" value="1"/>
</dbReference>
<dbReference type="Proteomes" id="UP001150879">
    <property type="component" value="Unassembled WGS sequence"/>
</dbReference>
<feature type="domain" description="Zn(2)-C6 fungal-type" evidence="9">
    <location>
        <begin position="88"/>
        <end position="118"/>
    </location>
</feature>
<feature type="region of interest" description="Disordered" evidence="8">
    <location>
        <begin position="25"/>
        <end position="47"/>
    </location>
</feature>
<dbReference type="AlphaFoldDB" id="A0A9W9N0J9"/>
<keyword evidence="12" id="KW-1185">Reference proteome</keyword>
<evidence type="ECO:0008006" key="13">
    <source>
        <dbReference type="Google" id="ProtNLM"/>
    </source>
</evidence>
<keyword evidence="4" id="KW-0238">DNA-binding</keyword>
<name>A0A9W9N0J9_9EURO</name>
<dbReference type="PROSITE" id="PS00463">
    <property type="entry name" value="ZN2_CY6_FUNGAL_1"/>
    <property type="match status" value="1"/>
</dbReference>
<feature type="domain" description="C2H2-type" evidence="10">
    <location>
        <begin position="52"/>
        <end position="81"/>
    </location>
</feature>
<feature type="compositionally biased region" description="Polar residues" evidence="8">
    <location>
        <begin position="1"/>
        <end position="17"/>
    </location>
</feature>
<dbReference type="InterPro" id="IPR013087">
    <property type="entry name" value="Znf_C2H2_type"/>
</dbReference>
<dbReference type="GO" id="GO:0000981">
    <property type="term" value="F:DNA-binding transcription factor activity, RNA polymerase II-specific"/>
    <property type="evidence" value="ECO:0007669"/>
    <property type="project" value="InterPro"/>
</dbReference>
<dbReference type="GO" id="GO:0003677">
    <property type="term" value="F:DNA binding"/>
    <property type="evidence" value="ECO:0007669"/>
    <property type="project" value="UniProtKB-KW"/>
</dbReference>